<protein>
    <recommendedName>
        <fullName evidence="6">DUF1254 domain-containing protein</fullName>
    </recommendedName>
</protein>
<dbReference type="Pfam" id="PF06863">
    <property type="entry name" value="DUF1254"/>
    <property type="match status" value="2"/>
</dbReference>
<evidence type="ECO:0000259" key="3">
    <source>
        <dbReference type="Pfam" id="PF06863"/>
    </source>
</evidence>
<dbReference type="RefSeq" id="WP_205627125.1">
    <property type="nucleotide sequence ID" value="NZ_CP011125.1"/>
</dbReference>
<dbReference type="InterPro" id="IPR010679">
    <property type="entry name" value="DUF1254"/>
</dbReference>
<dbReference type="InterPro" id="IPR037049">
    <property type="entry name" value="DUF1214_C_sf"/>
</dbReference>
<feature type="domain" description="DUF1254" evidence="3">
    <location>
        <begin position="544"/>
        <end position="668"/>
    </location>
</feature>
<feature type="domain" description="DUF1214" evidence="2">
    <location>
        <begin position="856"/>
        <end position="965"/>
    </location>
</feature>
<dbReference type="PANTHER" id="PTHR36509">
    <property type="entry name" value="BLL3101 PROTEIN"/>
    <property type="match status" value="1"/>
</dbReference>
<feature type="domain" description="DUF1214" evidence="2">
    <location>
        <begin position="337"/>
        <end position="443"/>
    </location>
</feature>
<dbReference type="STRING" id="927083.DB32_008399"/>
<dbReference type="SUPFAM" id="SSF160935">
    <property type="entry name" value="VPA0735-like"/>
    <property type="match status" value="2"/>
</dbReference>
<dbReference type="PANTHER" id="PTHR36509:SF3">
    <property type="entry name" value="SIGNAL PEPTIDE PROTEIN"/>
    <property type="match status" value="1"/>
</dbReference>
<dbReference type="Gene3D" id="1.10.3360.10">
    <property type="entry name" value="VPA0735-like domain"/>
    <property type="match status" value="2"/>
</dbReference>
<name>A0A0F6WA07_9BACT</name>
<dbReference type="Gene3D" id="2.60.40.1610">
    <property type="entry name" value="Domain of unknown function DUF1254"/>
    <property type="match status" value="2"/>
</dbReference>
<feature type="region of interest" description="Disordered" evidence="1">
    <location>
        <begin position="1"/>
        <end position="21"/>
    </location>
</feature>
<evidence type="ECO:0000256" key="1">
    <source>
        <dbReference type="SAM" id="MobiDB-lite"/>
    </source>
</evidence>
<evidence type="ECO:0008006" key="6">
    <source>
        <dbReference type="Google" id="ProtNLM"/>
    </source>
</evidence>
<dbReference type="EMBL" id="CP011125">
    <property type="protein sequence ID" value="AKF11250.1"/>
    <property type="molecule type" value="Genomic_DNA"/>
</dbReference>
<dbReference type="InterPro" id="IPR010621">
    <property type="entry name" value="DUF1214"/>
</dbReference>
<evidence type="ECO:0000313" key="4">
    <source>
        <dbReference type="EMBL" id="AKF11250.1"/>
    </source>
</evidence>
<dbReference type="Gene3D" id="2.60.120.600">
    <property type="entry name" value="Domain of unknown function DUF1214, C-terminal domain"/>
    <property type="match status" value="2"/>
</dbReference>
<gene>
    <name evidence="4" type="ORF">DB32_008399</name>
</gene>
<keyword evidence="5" id="KW-1185">Reference proteome</keyword>
<reference evidence="4 5" key="1">
    <citation type="submission" date="2015-03" db="EMBL/GenBank/DDBJ databases">
        <title>Genome assembly of Sandaracinus amylolyticus DSM 53668.</title>
        <authorList>
            <person name="Sharma G."/>
            <person name="Subramanian S."/>
        </authorList>
    </citation>
    <scope>NUCLEOTIDE SEQUENCE [LARGE SCALE GENOMIC DNA]</scope>
    <source>
        <strain evidence="4 5">DSM 53668</strain>
    </source>
</reference>
<feature type="domain" description="DUF1254" evidence="3">
    <location>
        <begin position="75"/>
        <end position="172"/>
    </location>
</feature>
<dbReference type="KEGG" id="samy:DB32_008399"/>
<evidence type="ECO:0000259" key="2">
    <source>
        <dbReference type="Pfam" id="PF06742"/>
    </source>
</evidence>
<dbReference type="AlphaFoldDB" id="A0A0F6WA07"/>
<dbReference type="InterPro" id="IPR037050">
    <property type="entry name" value="DUF1254_sf"/>
</dbReference>
<feature type="compositionally biased region" description="Basic and acidic residues" evidence="1">
    <location>
        <begin position="1"/>
        <end position="15"/>
    </location>
</feature>
<dbReference type="Pfam" id="PF06742">
    <property type="entry name" value="DUF1214"/>
    <property type="match status" value="2"/>
</dbReference>
<sequence>MDPHTARPELEHEYPTSDGARSVYDDQDLQRAVQAYRFFYPTVSMEAIFHGNRQAGVEDGKAIMMLAAGPRHVGFTVNSDTPYAACVLDLQSMGPTVIDLPPGPYVGMVDDHDHRWIGDIGIPGPDRGEGGRYLLLPLDYAGEIPRDHLVARSPTRRALLGLRAIPGESGTEGAMEALRRVKIHPYARPDAPLGVIDVSDRDIDTSPLRWENELEYWRRLHAVLEQEPPREEFRPMYGLLAALGIERGRPFAPDRRMKRILELATEVGLDQMRVEGFAAGRPDLLVWPDRRWEWIGLTADPDFESGSHLDLQARDRWFVQAIGASPAMFRRAPGGGSIYFLGARDDSGEYLDGGHTYELRVPLPVPAQLFWSVTAYDSKTRSQVRAPQDRAVLSSLQRTFEPGPDGFARLHFGPTAPPGGERAWIQTTPDTGFFLYMRIYGPEPAAFDGSWKPGDPTRIDRAPARARTISPATLRSISTPDSIESAIGTLRFHDGIPRTETAARLYDHLDSVHAQNAYLNGLQAVSTYAIRQGLFDVGVRDNDVLVFSRLMDSQSLFLTANCDTVYFISMLDVSAGPLVLELPARTLGVIDDMWFRWVGDVGTSGPDRGEGGRYLIVPERYAGPLPEGGFYVLRSKTDHLLLLGRAFLEDDDPAPAAARIRRDLKIQPYVAGTIGSSIGAYLRSEGPLGALAAPARPTRFVEGTGLVMSTIPPNDESFFEMLDAVVQLEPAEALDPEIAGHAAAIGIVKGRRFRPDKRLQRILSEAIVIANATARTIAVRPRASEGFGYYGEGSAWSNPLFVGGYEFLRPPPRITSDGVEQLPSSGARALASRTQMFYLATGITPAMCMRLENVGSQYLGAFYDADGDPFDGASTYELTLPPGIPAGLFWSLTLYDNQTRSMLQTPQRFPRAGSQAYPTPAAVAREDGSITVFFAPERPHGVPEGNWIQTVPGKGWFVLLRLYSPLRAFFDKTWRPGEIRHTTPRVSA</sequence>
<evidence type="ECO:0000313" key="5">
    <source>
        <dbReference type="Proteomes" id="UP000034883"/>
    </source>
</evidence>
<dbReference type="Proteomes" id="UP000034883">
    <property type="component" value="Chromosome"/>
</dbReference>
<organism evidence="4 5">
    <name type="scientific">Sandaracinus amylolyticus</name>
    <dbReference type="NCBI Taxonomy" id="927083"/>
    <lineage>
        <taxon>Bacteria</taxon>
        <taxon>Pseudomonadati</taxon>
        <taxon>Myxococcota</taxon>
        <taxon>Polyangia</taxon>
        <taxon>Polyangiales</taxon>
        <taxon>Sandaracinaceae</taxon>
        <taxon>Sandaracinus</taxon>
    </lineage>
</organism>
<accession>A0A0F6WA07</accession>
<proteinExistence type="predicted"/>